<evidence type="ECO:0000256" key="2">
    <source>
        <dbReference type="ARBA" id="ARBA00022450"/>
    </source>
</evidence>
<dbReference type="SUPFAM" id="SSF47336">
    <property type="entry name" value="ACP-like"/>
    <property type="match status" value="1"/>
</dbReference>
<dbReference type="Gene3D" id="1.10.1200.10">
    <property type="entry name" value="ACP-like"/>
    <property type="match status" value="1"/>
</dbReference>
<feature type="domain" description="Carrier" evidence="5">
    <location>
        <begin position="47"/>
        <end position="121"/>
    </location>
</feature>
<proteinExistence type="inferred from homology"/>
<dbReference type="PANTHER" id="PTHR46153:SF2">
    <property type="entry name" value="ACYL CARRIER PROTEIN"/>
    <property type="match status" value="1"/>
</dbReference>
<dbReference type="OrthoDB" id="448946at2759"/>
<evidence type="ECO:0000256" key="4">
    <source>
        <dbReference type="RuleBase" id="RU000722"/>
    </source>
</evidence>
<dbReference type="PANTHER" id="PTHR46153">
    <property type="entry name" value="ACYL CARRIER PROTEIN"/>
    <property type="match status" value="1"/>
</dbReference>
<evidence type="ECO:0000256" key="1">
    <source>
        <dbReference type="ARBA" id="ARBA00010930"/>
    </source>
</evidence>
<keyword evidence="4" id="KW-0444">Lipid biosynthesis</keyword>
<comment type="function">
    <text evidence="4">Carrier of the growing fatty acid chain in fatty acid biosynthesis.</text>
</comment>
<comment type="caution">
    <text evidence="6">The sequence shown here is derived from an EMBL/GenBank/DDBJ whole genome shotgun (WGS) entry which is preliminary data.</text>
</comment>
<dbReference type="HAMAP" id="MF_01217">
    <property type="entry name" value="Acyl_carrier"/>
    <property type="match status" value="1"/>
</dbReference>
<dbReference type="GO" id="GO:0000036">
    <property type="term" value="F:acyl carrier activity"/>
    <property type="evidence" value="ECO:0007669"/>
    <property type="project" value="InterPro"/>
</dbReference>
<dbReference type="AlphaFoldDB" id="A0A8S1IPH6"/>
<keyword evidence="2 4" id="KW-0596">Phosphopantetheine</keyword>
<sequence>MKFAAVSGQVSAGRIAAARIHGVRTGPSAMRVGRWHRLAVRADVDRTKVLEEVRDIICEQLGAEKEDVTGDAKFADIGADSLDTVEIMMKLEETYDIQLDEEAAEQLQTVQDAASLISDLVEKK</sequence>
<keyword evidence="4" id="KW-0276">Fatty acid metabolism</keyword>
<comment type="similarity">
    <text evidence="1">Belongs to the acyl carrier protein (ACP) family.</text>
</comment>
<dbReference type="SMART" id="SM00823">
    <property type="entry name" value="PKS_PP"/>
    <property type="match status" value="1"/>
</dbReference>
<accession>A0A8S1IPH6</accession>
<dbReference type="EMBL" id="CAJHUC010000562">
    <property type="protein sequence ID" value="CAD7696891.1"/>
    <property type="molecule type" value="Genomic_DNA"/>
</dbReference>
<dbReference type="InterPro" id="IPR044813">
    <property type="entry name" value="ACP_chloroplastic"/>
</dbReference>
<evidence type="ECO:0000313" key="7">
    <source>
        <dbReference type="Proteomes" id="UP000708148"/>
    </source>
</evidence>
<keyword evidence="4" id="KW-0275">Fatty acid biosynthesis</keyword>
<keyword evidence="3" id="KW-0597">Phosphoprotein</keyword>
<dbReference type="NCBIfam" id="NF002150">
    <property type="entry name" value="PRK00982.1-4"/>
    <property type="match status" value="1"/>
</dbReference>
<organism evidence="6 7">
    <name type="scientific">Ostreobium quekettii</name>
    <dbReference type="NCBI Taxonomy" id="121088"/>
    <lineage>
        <taxon>Eukaryota</taxon>
        <taxon>Viridiplantae</taxon>
        <taxon>Chlorophyta</taxon>
        <taxon>core chlorophytes</taxon>
        <taxon>Ulvophyceae</taxon>
        <taxon>TCBD clade</taxon>
        <taxon>Bryopsidales</taxon>
        <taxon>Ostreobineae</taxon>
        <taxon>Ostreobiaceae</taxon>
        <taxon>Ostreobium</taxon>
    </lineage>
</organism>
<dbReference type="Pfam" id="PF00550">
    <property type="entry name" value="PP-binding"/>
    <property type="match status" value="1"/>
</dbReference>
<dbReference type="PROSITE" id="PS50075">
    <property type="entry name" value="CARRIER"/>
    <property type="match status" value="1"/>
</dbReference>
<dbReference type="NCBIfam" id="NF002148">
    <property type="entry name" value="PRK00982.1-2"/>
    <property type="match status" value="1"/>
</dbReference>
<gene>
    <name evidence="6" type="ORF">OSTQU699_LOCUS2252</name>
</gene>
<dbReference type="InterPro" id="IPR020806">
    <property type="entry name" value="PKS_PP-bd"/>
</dbReference>
<protein>
    <recommendedName>
        <fullName evidence="4">Acyl carrier protein</fullName>
    </recommendedName>
</protein>
<dbReference type="InterPro" id="IPR009081">
    <property type="entry name" value="PP-bd_ACP"/>
</dbReference>
<dbReference type="Proteomes" id="UP000708148">
    <property type="component" value="Unassembled WGS sequence"/>
</dbReference>
<evidence type="ECO:0000313" key="6">
    <source>
        <dbReference type="EMBL" id="CAD7696891.1"/>
    </source>
</evidence>
<name>A0A8S1IPH6_9CHLO</name>
<dbReference type="InterPro" id="IPR003231">
    <property type="entry name" value="ACP"/>
</dbReference>
<evidence type="ECO:0000259" key="5">
    <source>
        <dbReference type="PROSITE" id="PS50075"/>
    </source>
</evidence>
<keyword evidence="4" id="KW-0443">Lipid metabolism</keyword>
<dbReference type="InterPro" id="IPR036736">
    <property type="entry name" value="ACP-like_sf"/>
</dbReference>
<evidence type="ECO:0000256" key="3">
    <source>
        <dbReference type="ARBA" id="ARBA00022553"/>
    </source>
</evidence>
<dbReference type="NCBIfam" id="TIGR00517">
    <property type="entry name" value="acyl_carrier"/>
    <property type="match status" value="1"/>
</dbReference>
<keyword evidence="7" id="KW-1185">Reference proteome</keyword>
<reference evidence="6" key="1">
    <citation type="submission" date="2020-12" db="EMBL/GenBank/DDBJ databases">
        <authorList>
            <person name="Iha C."/>
        </authorList>
    </citation>
    <scope>NUCLEOTIDE SEQUENCE</scope>
</reference>
<dbReference type="GO" id="GO:0031177">
    <property type="term" value="F:phosphopantetheine binding"/>
    <property type="evidence" value="ECO:0007669"/>
    <property type="project" value="InterPro"/>
</dbReference>